<dbReference type="OrthoDB" id="3515453at2759"/>
<dbReference type="EMBL" id="CP069031">
    <property type="protein sequence ID" value="QRC98815.1"/>
    <property type="molecule type" value="Genomic_DNA"/>
</dbReference>
<name>A0A7U2F4Y9_PHANO</name>
<feature type="domain" description="DUF7907" evidence="1">
    <location>
        <begin position="23"/>
        <end position="204"/>
    </location>
</feature>
<dbReference type="InterPro" id="IPR057229">
    <property type="entry name" value="DUF7907"/>
</dbReference>
<reference evidence="3" key="1">
    <citation type="journal article" date="2021" name="BMC Genomics">
        <title>Chromosome-level genome assembly and manually-curated proteome of model necrotroph Parastagonospora nodorum Sn15 reveals a genome-wide trove of candidate effector homologs, and redundancy of virulence-related functions within an accessory chromosome.</title>
        <authorList>
            <person name="Bertazzoni S."/>
            <person name="Jones D.A.B."/>
            <person name="Phan H.T."/>
            <person name="Tan K.-C."/>
            <person name="Hane J.K."/>
        </authorList>
    </citation>
    <scope>NUCLEOTIDE SEQUENCE [LARGE SCALE GENOMIC DNA]</scope>
    <source>
        <strain evidence="3">SN15 / ATCC MYA-4574 / FGSC 10173)</strain>
    </source>
</reference>
<dbReference type="KEGG" id="pno:SNOG_06180"/>
<proteinExistence type="predicted"/>
<gene>
    <name evidence="2" type="ORF">JI435_061800</name>
</gene>
<evidence type="ECO:0000259" key="1">
    <source>
        <dbReference type="Pfam" id="PF25484"/>
    </source>
</evidence>
<dbReference type="VEuPathDB" id="FungiDB:JI435_061800"/>
<protein>
    <recommendedName>
        <fullName evidence="1">DUF7907 domain-containing protein</fullName>
    </recommendedName>
</protein>
<evidence type="ECO:0000313" key="2">
    <source>
        <dbReference type="EMBL" id="QRC98815.1"/>
    </source>
</evidence>
<evidence type="ECO:0000313" key="3">
    <source>
        <dbReference type="Proteomes" id="UP000663193"/>
    </source>
</evidence>
<dbReference type="Pfam" id="PF25484">
    <property type="entry name" value="DUF7907"/>
    <property type="match status" value="1"/>
</dbReference>
<dbReference type="AlphaFoldDB" id="A0A7U2F4Y9"/>
<keyword evidence="3" id="KW-1185">Reference proteome</keyword>
<dbReference type="Proteomes" id="UP000663193">
    <property type="component" value="Chromosome 9"/>
</dbReference>
<dbReference type="OMA" id="RWYACET"/>
<dbReference type="RefSeq" id="XP_001796562.1">
    <property type="nucleotide sequence ID" value="XM_001796510.1"/>
</dbReference>
<organism evidence="2 3">
    <name type="scientific">Phaeosphaeria nodorum (strain SN15 / ATCC MYA-4574 / FGSC 10173)</name>
    <name type="common">Glume blotch fungus</name>
    <name type="synonym">Parastagonospora nodorum</name>
    <dbReference type="NCBI Taxonomy" id="321614"/>
    <lineage>
        <taxon>Eukaryota</taxon>
        <taxon>Fungi</taxon>
        <taxon>Dikarya</taxon>
        <taxon>Ascomycota</taxon>
        <taxon>Pezizomycotina</taxon>
        <taxon>Dothideomycetes</taxon>
        <taxon>Pleosporomycetidae</taxon>
        <taxon>Pleosporales</taxon>
        <taxon>Pleosporineae</taxon>
        <taxon>Phaeosphaeriaceae</taxon>
        <taxon>Parastagonospora</taxon>
    </lineage>
</organism>
<sequence length="206" mass="22416">MKTTFSVAALVAAASAQQYNITSKGFQLVLTSDDGAINSAVSACHTGAALESLCLSKTSDPSKPSPFDTFYFNTTSTSEPPVNHTELGAEGILTWFLPVNDYGNIPSSAYFYYDSSTDSATPILTTGTPVDVQRMSFTDKDELILQGYIDWTANPPKYAGPYGLNRWYACQTYYAGYQYTNLVWGLGAGKPENPTCLKVDVKRVFV</sequence>
<accession>A0A7U2F4Y9</accession>